<evidence type="ECO:0000313" key="2">
    <source>
        <dbReference type="EMBL" id="MCP2728815.1"/>
    </source>
</evidence>
<dbReference type="Pfam" id="PF12600">
    <property type="entry name" value="DUF3769"/>
    <property type="match status" value="1"/>
</dbReference>
<protein>
    <submittedName>
        <fullName evidence="2">DUF3769 domain-containing protein</fullName>
    </submittedName>
</protein>
<dbReference type="GO" id="GO:0009279">
    <property type="term" value="C:cell outer membrane"/>
    <property type="evidence" value="ECO:0007669"/>
    <property type="project" value="TreeGrafter"/>
</dbReference>
<dbReference type="PANTHER" id="PTHR30189:SF1">
    <property type="entry name" value="LPS-ASSEMBLY PROTEIN LPTD"/>
    <property type="match status" value="1"/>
</dbReference>
<proteinExistence type="predicted"/>
<dbReference type="AlphaFoldDB" id="A0AAE3GQC7"/>
<gene>
    <name evidence="2" type="ORF">NJ959_10095</name>
</gene>
<feature type="region of interest" description="Disordered" evidence="1">
    <location>
        <begin position="180"/>
        <end position="232"/>
    </location>
</feature>
<organism evidence="2 3">
    <name type="scientific">Limnofasciculus baicalensis BBK-W-15</name>
    <dbReference type="NCBI Taxonomy" id="2699891"/>
    <lineage>
        <taxon>Bacteria</taxon>
        <taxon>Bacillati</taxon>
        <taxon>Cyanobacteriota</taxon>
        <taxon>Cyanophyceae</taxon>
        <taxon>Coleofasciculales</taxon>
        <taxon>Coleofasciculaceae</taxon>
        <taxon>Limnofasciculus</taxon>
        <taxon>Limnofasciculus baicalensis</taxon>
    </lineage>
</organism>
<dbReference type="InterPro" id="IPR022244">
    <property type="entry name" value="DUF3769"/>
</dbReference>
<dbReference type="RefSeq" id="WP_254011607.1">
    <property type="nucleotide sequence ID" value="NZ_JAMZMM010000076.1"/>
</dbReference>
<comment type="caution">
    <text evidence="2">The sequence shown here is derived from an EMBL/GenBank/DDBJ whole genome shotgun (WGS) entry which is preliminary data.</text>
</comment>
<accession>A0AAE3GQC7</accession>
<sequence length="856" mass="93586">MPHPVEPPEIPVIIRPVTSSEVAKLNLFSNSPSGSAIIQTHPTAVIPTPTPPETLPPESSQERQEVRGKRLEVQEPGIYSPAMQSGGVRVASGTETIPKAGVAIAKTELIEHQSAAVLGSPISVAMPLAGVAIAKTELIEHQSAAVLGSPISVGDSQPSVSITLNLSNVKRLVAQSRSGQQREFELTIPTEETPATPDLEIPPKPDTSGEETPSTTEEKPESEIKKPETDTTITGVIELTADRQEYDDKRKVVTAQGNVVLRFRGALLNADRVQVNLPNRILVADGNVTLKRGDQILRGERFEYSLIQDSGIISNAKGEVYAPTAGTDVTISPSPINPAAKEEQRIASDRISGDQPLQGISNPGAYSFFVGSALKIDPQTGLIGANRGSFQSEGTINRFRYEADQIDFEGTDAVGTNVRLSNDPFSPPELELRANTMRFRRLSPLVDEIVATKPRLVFDGGFSIPTFRNRILIDRRERQPALFNFGFDDEQRGGLFIERAFEVIDTPAVRLRLTPQYFIQKAIFSDGVINPSVFGLKAKLDATLTPRTTLTGNAVFTSLDPDEFSEQLRSSLRLRQVIGTKYPHNFNLEYSYRDRLFNGSLGFQTVRSSFGAVVTSPVIALGKTGINLSYQGGIQNIIADTDRLDLLEPIRDNNRINLTRYQGSATLSRGLLLWQGKPLPPTRTEGLRYTPSPVVPYLALNGSVTGVASAYSNGDSQNSISGSIGISGQVGHFSRPYLDYTGFNLSYTQVGIGNLSPFLFDRVADSKVLSFGIVQQIYGPFRFGIQTTYNLDTSENISTDFLVEYSRRSYNIILRFNPVQQLGSISFRINDFNWSGNPGVFDSIENRPVIQGQTRE</sequence>
<dbReference type="EMBL" id="JAMZMM010000076">
    <property type="protein sequence ID" value="MCP2728815.1"/>
    <property type="molecule type" value="Genomic_DNA"/>
</dbReference>
<dbReference type="Gene3D" id="2.60.450.10">
    <property type="entry name" value="Lipopolysaccharide (LPS) transport protein A like domain"/>
    <property type="match status" value="1"/>
</dbReference>
<name>A0AAE3GQC7_9CYAN</name>
<evidence type="ECO:0000313" key="3">
    <source>
        <dbReference type="Proteomes" id="UP001204953"/>
    </source>
</evidence>
<reference evidence="2" key="1">
    <citation type="submission" date="2022-06" db="EMBL/GenBank/DDBJ databases">
        <title>New cyanobacteria of genus Symplocastrum in benthos of Lake Baikal.</title>
        <authorList>
            <person name="Sorokovikova E."/>
            <person name="Tikhonova I."/>
            <person name="Krasnopeev A."/>
            <person name="Evseev P."/>
            <person name="Gladkikh A."/>
            <person name="Belykh O."/>
        </authorList>
    </citation>
    <scope>NUCLEOTIDE SEQUENCE</scope>
    <source>
        <strain evidence="2">BBK-W-15</strain>
    </source>
</reference>
<dbReference type="Proteomes" id="UP001204953">
    <property type="component" value="Unassembled WGS sequence"/>
</dbReference>
<dbReference type="GO" id="GO:1990351">
    <property type="term" value="C:transporter complex"/>
    <property type="evidence" value="ECO:0007669"/>
    <property type="project" value="TreeGrafter"/>
</dbReference>
<dbReference type="PANTHER" id="PTHR30189">
    <property type="entry name" value="LPS-ASSEMBLY PROTEIN"/>
    <property type="match status" value="1"/>
</dbReference>
<feature type="region of interest" description="Disordered" evidence="1">
    <location>
        <begin position="43"/>
        <end position="65"/>
    </location>
</feature>
<evidence type="ECO:0000256" key="1">
    <source>
        <dbReference type="SAM" id="MobiDB-lite"/>
    </source>
</evidence>
<keyword evidence="3" id="KW-1185">Reference proteome</keyword>
<dbReference type="InterPro" id="IPR050218">
    <property type="entry name" value="LptD"/>
</dbReference>
<feature type="compositionally biased region" description="Basic and acidic residues" evidence="1">
    <location>
        <begin position="216"/>
        <end position="229"/>
    </location>
</feature>